<evidence type="ECO:0000313" key="3">
    <source>
        <dbReference type="Proteomes" id="UP000638849"/>
    </source>
</evidence>
<dbReference type="Proteomes" id="UP000638849">
    <property type="component" value="Unassembled WGS sequence"/>
</dbReference>
<organism evidence="2 3">
    <name type="scientific">Streptomyces javensis</name>
    <dbReference type="NCBI Taxonomy" id="114698"/>
    <lineage>
        <taxon>Bacteria</taxon>
        <taxon>Bacillati</taxon>
        <taxon>Actinomycetota</taxon>
        <taxon>Actinomycetes</taxon>
        <taxon>Kitasatosporales</taxon>
        <taxon>Streptomycetaceae</taxon>
        <taxon>Streptomyces</taxon>
        <taxon>Streptomyces violaceusniger group</taxon>
    </lineage>
</organism>
<feature type="compositionally biased region" description="Low complexity" evidence="1">
    <location>
        <begin position="69"/>
        <end position="88"/>
    </location>
</feature>
<dbReference type="RefSeq" id="WP_198274931.1">
    <property type="nucleotide sequence ID" value="NZ_BAAAIF010000018.1"/>
</dbReference>
<comment type="caution">
    <text evidence="2">The sequence shown here is derived from an EMBL/GenBank/DDBJ whole genome shotgun (WGS) entry which is preliminary data.</text>
</comment>
<evidence type="ECO:0000313" key="2">
    <source>
        <dbReference type="EMBL" id="MBI0311645.1"/>
    </source>
</evidence>
<evidence type="ECO:0008006" key="4">
    <source>
        <dbReference type="Google" id="ProtNLM"/>
    </source>
</evidence>
<reference evidence="2 3" key="1">
    <citation type="submission" date="2020-12" db="EMBL/GenBank/DDBJ databases">
        <authorList>
            <person name="Kusuma A.B."/>
            <person name="Nouioui I."/>
            <person name="Goodfellow M."/>
        </authorList>
    </citation>
    <scope>NUCLEOTIDE SEQUENCE [LARGE SCALE GENOMIC DNA]</scope>
    <source>
        <strain evidence="2 3">DSM 41764</strain>
    </source>
</reference>
<evidence type="ECO:0000256" key="1">
    <source>
        <dbReference type="SAM" id="MobiDB-lite"/>
    </source>
</evidence>
<name>A0ABS0R2R5_9ACTN</name>
<dbReference type="EMBL" id="JAEEAQ010000005">
    <property type="protein sequence ID" value="MBI0311645.1"/>
    <property type="molecule type" value="Genomic_DNA"/>
</dbReference>
<protein>
    <recommendedName>
        <fullName evidence="4">Lipoprotein</fullName>
    </recommendedName>
</protein>
<feature type="region of interest" description="Disordered" evidence="1">
    <location>
        <begin position="26"/>
        <end position="120"/>
    </location>
</feature>
<keyword evidence="3" id="KW-1185">Reference proteome</keyword>
<dbReference type="PROSITE" id="PS51257">
    <property type="entry name" value="PROKAR_LIPOPROTEIN"/>
    <property type="match status" value="1"/>
</dbReference>
<proteinExistence type="predicted"/>
<gene>
    <name evidence="2" type="ORF">JBF12_01055</name>
</gene>
<sequence>MTTRTAITLAAAGTLVAVLVGCDASSGKTDAVPRCQMTHTHSGDLVPTGSRRPCIVPAPRARKPHRNTPGPGQQPGQLGVHDGATAPKGPTPPAKKPPVVKKPEVPKPPKAPAAPVRRFR</sequence>
<accession>A0ABS0R2R5</accession>